<accession>A0ABV7JGR3</accession>
<dbReference type="RefSeq" id="WP_198538124.1">
    <property type="nucleotide sequence ID" value="NZ_JBHRTS010000005.1"/>
</dbReference>
<dbReference type="PANTHER" id="PTHR40980:SF5">
    <property type="entry name" value="TONB-DEPENDENT RECEPTOR"/>
    <property type="match status" value="1"/>
</dbReference>
<dbReference type="InterPro" id="IPR000531">
    <property type="entry name" value="Beta-barrel_TonB"/>
</dbReference>
<comment type="subcellular location">
    <subcellularLocation>
        <location evidence="1 4">Cell outer membrane</location>
    </subcellularLocation>
</comment>
<reference evidence="9" key="1">
    <citation type="journal article" date="2019" name="Int. J. Syst. Evol. Microbiol.">
        <title>The Global Catalogue of Microorganisms (GCM) 10K type strain sequencing project: providing services to taxonomists for standard genome sequencing and annotation.</title>
        <authorList>
            <consortium name="The Broad Institute Genomics Platform"/>
            <consortium name="The Broad Institute Genome Sequencing Center for Infectious Disease"/>
            <person name="Wu L."/>
            <person name="Ma J."/>
        </authorList>
    </citation>
    <scope>NUCLEOTIDE SEQUENCE [LARGE SCALE GENOMIC DNA]</scope>
    <source>
        <strain evidence="9">KCTC 42953</strain>
    </source>
</reference>
<dbReference type="Pfam" id="PF00593">
    <property type="entry name" value="TonB_dep_Rec_b-barrel"/>
    <property type="match status" value="1"/>
</dbReference>
<proteinExistence type="inferred from homology"/>
<evidence type="ECO:0000313" key="9">
    <source>
        <dbReference type="Proteomes" id="UP001595533"/>
    </source>
</evidence>
<comment type="caution">
    <text evidence="8">The sequence shown here is derived from an EMBL/GenBank/DDBJ whole genome shotgun (WGS) entry which is preliminary data.</text>
</comment>
<keyword evidence="5" id="KW-0732">Signal</keyword>
<evidence type="ECO:0000256" key="2">
    <source>
        <dbReference type="ARBA" id="ARBA00023136"/>
    </source>
</evidence>
<evidence type="ECO:0000256" key="1">
    <source>
        <dbReference type="ARBA" id="ARBA00004442"/>
    </source>
</evidence>
<dbReference type="Proteomes" id="UP001595533">
    <property type="component" value="Unassembled WGS sequence"/>
</dbReference>
<dbReference type="Gene3D" id="2.60.40.1120">
    <property type="entry name" value="Carboxypeptidase-like, regulatory domain"/>
    <property type="match status" value="1"/>
</dbReference>
<keyword evidence="3" id="KW-0998">Cell outer membrane</keyword>
<name>A0ABV7JGR3_9GAMM</name>
<evidence type="ECO:0000256" key="4">
    <source>
        <dbReference type="RuleBase" id="RU003357"/>
    </source>
</evidence>
<dbReference type="PANTHER" id="PTHR40980">
    <property type="entry name" value="PLUG DOMAIN-CONTAINING PROTEIN"/>
    <property type="match status" value="1"/>
</dbReference>
<keyword evidence="8" id="KW-0675">Receptor</keyword>
<evidence type="ECO:0000256" key="3">
    <source>
        <dbReference type="ARBA" id="ARBA00023237"/>
    </source>
</evidence>
<feature type="signal peptide" evidence="5">
    <location>
        <begin position="1"/>
        <end position="19"/>
    </location>
</feature>
<dbReference type="Pfam" id="PF13620">
    <property type="entry name" value="CarboxypepD_reg"/>
    <property type="match status" value="1"/>
</dbReference>
<keyword evidence="9" id="KW-1185">Reference proteome</keyword>
<evidence type="ECO:0000259" key="7">
    <source>
        <dbReference type="Pfam" id="PF07715"/>
    </source>
</evidence>
<sequence length="1035" mass="115460">MKKTGFSLLLMWCSSALWATDANIAVYVFLKGNPLSQIEVSSQAQTLGTTDTSGLVRFALPPGDHTLQFTAEGNALYQYELSTSKDEILQLLIDFQVKGDTDPLVDVESSIDAQTLIQESASEVEETYPVTLSGLITDAENQSPVVGAKVYLSGIAEHVVTDQQGRFTTELNAGTYNISVLHAQFNSQIKNQVEVTSKEGHEINIELTPAGAELPEFVVVEPFIEGSLASVLEERRANNSVANYLSMEQISKSGDSDVAGALKRVTGLTLVDGKFIFIRGLGERYSSTLLNGANLPSPDPTRRVVPLDLFPTSIIESIEVQKGYSSHLPAEFGGGSVVLRTINVPEENFLNFGLSYGHNTQTTGKEGLKYQGGSDDWTGRDDGSRALPQVLADAIAGDTELRPNNPFFDGGFSPEELELFGESLNSNYDLRLADIDPGLGFDAAGGMRFDLASGPTLGFSAALEYGNDFATRSELRRSYNVSSGDQLGLESEEVSTTTSRDISASGFITSGIRFNDQHELNANYMLLRSTQDFAEIAEGFNEDLGNSRRIYELRWTERELGSTQVFGEHSYQQLGNLKLNWQFTDSEATFAEPDNRIYRYDQRDEGDFVFSSRNDSNSRVFRELVDESRNIRYDLDFPLTFGNHHDLLFQFGHNWVKKERNSDIRRFVFDDAGPLANEADRSDPLSEILNPTFIAPNGYQLIEVTRATDNYFANLDIKGTYFGMDYAYRDNLRFTLGARRETFAQSVTTFRLFDPDQSPITASLEDDDWFPAFSSTWIMNESHQFRFNYSETATRPDFKELSPAQFKDPVLNRNVIGNPDLVAGKITHYDLRWDKYFSPGEFVSLSLFYKEFTQPIEVTILPGSSNIISFQNALAAENAGIELEVYKDFSFIGDRFADFYVSANYAYIDSEIQLDTNGPSGQTNNVRPLQGQSPYVVNLQFGYDNKDRGISASLLFNQFGERISEAGTSGSPDIYEQPFQQVDFVYTHAFAGRWKLSFKAKNLLDDEVLFLQGSEITRSFTKGRDFSLGLSLDIF</sequence>
<dbReference type="SUPFAM" id="SSF49464">
    <property type="entry name" value="Carboxypeptidase regulatory domain-like"/>
    <property type="match status" value="1"/>
</dbReference>
<protein>
    <submittedName>
        <fullName evidence="8">TonB-dependent receptor domain-containing protein</fullName>
    </submittedName>
</protein>
<dbReference type="InterPro" id="IPR037066">
    <property type="entry name" value="Plug_dom_sf"/>
</dbReference>
<feature type="domain" description="TonB-dependent receptor plug" evidence="7">
    <location>
        <begin position="242"/>
        <end position="328"/>
    </location>
</feature>
<dbReference type="SUPFAM" id="SSF56935">
    <property type="entry name" value="Porins"/>
    <property type="match status" value="1"/>
</dbReference>
<evidence type="ECO:0000259" key="6">
    <source>
        <dbReference type="Pfam" id="PF00593"/>
    </source>
</evidence>
<organism evidence="8 9">
    <name type="scientific">Marinicella sediminis</name>
    <dbReference type="NCBI Taxonomy" id="1792834"/>
    <lineage>
        <taxon>Bacteria</taxon>
        <taxon>Pseudomonadati</taxon>
        <taxon>Pseudomonadota</taxon>
        <taxon>Gammaproteobacteria</taxon>
        <taxon>Lysobacterales</taxon>
        <taxon>Marinicellaceae</taxon>
        <taxon>Marinicella</taxon>
    </lineage>
</organism>
<comment type="similarity">
    <text evidence="4">Belongs to the TonB-dependent receptor family.</text>
</comment>
<dbReference type="InterPro" id="IPR012910">
    <property type="entry name" value="Plug_dom"/>
</dbReference>
<feature type="chain" id="PRO_5045258643" evidence="5">
    <location>
        <begin position="20"/>
        <end position="1035"/>
    </location>
</feature>
<feature type="domain" description="TonB-dependent receptor-like beta-barrel" evidence="6">
    <location>
        <begin position="519"/>
        <end position="1003"/>
    </location>
</feature>
<dbReference type="Gene3D" id="2.170.130.10">
    <property type="entry name" value="TonB-dependent receptor, plug domain"/>
    <property type="match status" value="1"/>
</dbReference>
<keyword evidence="2 4" id="KW-0472">Membrane</keyword>
<dbReference type="InterPro" id="IPR036942">
    <property type="entry name" value="Beta-barrel_TonB_sf"/>
</dbReference>
<evidence type="ECO:0000313" key="8">
    <source>
        <dbReference type="EMBL" id="MFC3194607.1"/>
    </source>
</evidence>
<gene>
    <name evidence="8" type="ORF">ACFODZ_10200</name>
</gene>
<dbReference type="Pfam" id="PF07715">
    <property type="entry name" value="Plug"/>
    <property type="match status" value="1"/>
</dbReference>
<keyword evidence="4" id="KW-0798">TonB box</keyword>
<evidence type="ECO:0000256" key="5">
    <source>
        <dbReference type="SAM" id="SignalP"/>
    </source>
</evidence>
<dbReference type="InterPro" id="IPR008969">
    <property type="entry name" value="CarboxyPept-like_regulatory"/>
</dbReference>
<dbReference type="EMBL" id="JBHRTS010000005">
    <property type="protein sequence ID" value="MFC3194607.1"/>
    <property type="molecule type" value="Genomic_DNA"/>
</dbReference>
<dbReference type="Gene3D" id="2.40.170.20">
    <property type="entry name" value="TonB-dependent receptor, beta-barrel domain"/>
    <property type="match status" value="1"/>
</dbReference>